<dbReference type="PANTHER" id="PTHR42743:SF2">
    <property type="entry name" value="AMINODEOXYCHORISMATE LYASE"/>
    <property type="match status" value="1"/>
</dbReference>
<dbReference type="AlphaFoldDB" id="S9TKW7"/>
<name>S9TKW7_MAGFU</name>
<sequence length="265" mass="27942">MVVWLNGTLVAEPALDPTDRGFTLGDGLFETIRVTQGQPRHLDRHLARLTEGCRVLRLPLPHDEAAIGQAIADLLEAAALTEATLRLTLTRGPAPRGVLPPARPTPTLLISIAPAPPPPGPARLIVATVTRRNEHSPLSRLKSLNYLDNILARQEAADRGADDSVLLNSQGRVADTTIACLFAQIGGTIVTPPVAEGALPGIGRSLALAAGVGIERPILPDELRRARAIVLVNSLGVRPVIALDETNIAPCDALTAAVRRGLEGE</sequence>
<dbReference type="InterPro" id="IPR036038">
    <property type="entry name" value="Aminotransferase-like"/>
</dbReference>
<evidence type="ECO:0000256" key="1">
    <source>
        <dbReference type="ARBA" id="ARBA00009320"/>
    </source>
</evidence>
<accession>S9TKW7</accession>
<dbReference type="EMBL" id="AQPH01000007">
    <property type="protein sequence ID" value="EPY02911.1"/>
    <property type="molecule type" value="Genomic_DNA"/>
</dbReference>
<dbReference type="InterPro" id="IPR043131">
    <property type="entry name" value="BCAT-like_N"/>
</dbReference>
<evidence type="ECO:0000313" key="3">
    <source>
        <dbReference type="EMBL" id="EPY02911.1"/>
    </source>
</evidence>
<organism evidence="3 4">
    <name type="scientific">Magnetospirillum fulvum MGU-K5</name>
    <dbReference type="NCBI Taxonomy" id="1316936"/>
    <lineage>
        <taxon>Bacteria</taxon>
        <taxon>Pseudomonadati</taxon>
        <taxon>Pseudomonadota</taxon>
        <taxon>Alphaproteobacteria</taxon>
        <taxon>Rhodospirillales</taxon>
        <taxon>Rhodospirillaceae</taxon>
        <taxon>Magnetospirillum</taxon>
    </lineage>
</organism>
<gene>
    <name evidence="3" type="ORF">K678_03282</name>
</gene>
<dbReference type="PATRIC" id="fig|1316936.3.peg.664"/>
<dbReference type="SUPFAM" id="SSF56752">
    <property type="entry name" value="D-aminoacid aminotransferase-like PLP-dependent enzymes"/>
    <property type="match status" value="1"/>
</dbReference>
<dbReference type="Gene3D" id="3.20.10.10">
    <property type="entry name" value="D-amino Acid Aminotransferase, subunit A, domain 2"/>
    <property type="match status" value="1"/>
</dbReference>
<protein>
    <recommendedName>
        <fullName evidence="2">Probable branched-chain-amino-acid aminotransferase</fullName>
    </recommendedName>
</protein>
<comment type="similarity">
    <text evidence="1">Belongs to the class-IV pyridoxal-phosphate-dependent aminotransferase family.</text>
</comment>
<dbReference type="GO" id="GO:0008153">
    <property type="term" value="P:4-aminobenzoate biosynthetic process"/>
    <property type="evidence" value="ECO:0007669"/>
    <property type="project" value="TreeGrafter"/>
</dbReference>
<dbReference type="GO" id="GO:0008696">
    <property type="term" value="F:4-amino-4-deoxychorismate lyase activity"/>
    <property type="evidence" value="ECO:0007669"/>
    <property type="project" value="TreeGrafter"/>
</dbReference>
<proteinExistence type="inferred from homology"/>
<keyword evidence="3" id="KW-0456">Lyase</keyword>
<reference evidence="3 4" key="1">
    <citation type="submission" date="2013-04" db="EMBL/GenBank/DDBJ databases">
        <authorList>
            <person name="Kuznetsov B."/>
            <person name="Ivanovsky R."/>
        </authorList>
    </citation>
    <scope>NUCLEOTIDE SEQUENCE [LARGE SCALE GENOMIC DNA]</scope>
    <source>
        <strain evidence="3 4">MGU-K5</strain>
    </source>
</reference>
<dbReference type="Pfam" id="PF01063">
    <property type="entry name" value="Aminotran_4"/>
    <property type="match status" value="1"/>
</dbReference>
<dbReference type="STRING" id="1316936.K678_03282"/>
<evidence type="ECO:0000256" key="2">
    <source>
        <dbReference type="ARBA" id="ARBA00014472"/>
    </source>
</evidence>
<dbReference type="Proteomes" id="UP000015350">
    <property type="component" value="Unassembled WGS sequence"/>
</dbReference>
<comment type="caution">
    <text evidence="3">The sequence shown here is derived from an EMBL/GenBank/DDBJ whole genome shotgun (WGS) entry which is preliminary data.</text>
</comment>
<dbReference type="InterPro" id="IPR050571">
    <property type="entry name" value="Class-IV_PLP-Dep_Aminotrnsfr"/>
</dbReference>
<dbReference type="OrthoDB" id="9805628at2"/>
<dbReference type="eggNOG" id="COG0115">
    <property type="taxonomic scope" value="Bacteria"/>
</dbReference>
<dbReference type="InterPro" id="IPR001544">
    <property type="entry name" value="Aminotrans_IV"/>
</dbReference>
<evidence type="ECO:0000313" key="4">
    <source>
        <dbReference type="Proteomes" id="UP000015350"/>
    </source>
</evidence>
<dbReference type="InterPro" id="IPR043132">
    <property type="entry name" value="BCAT-like_C"/>
</dbReference>
<dbReference type="PANTHER" id="PTHR42743">
    <property type="entry name" value="AMINO-ACID AMINOTRANSFERASE"/>
    <property type="match status" value="1"/>
</dbReference>
<dbReference type="Gene3D" id="3.30.470.10">
    <property type="match status" value="1"/>
</dbReference>
<dbReference type="RefSeq" id="WP_021131036.1">
    <property type="nucleotide sequence ID" value="NZ_AQPH01000007.1"/>
</dbReference>
<dbReference type="GO" id="GO:0005829">
    <property type="term" value="C:cytosol"/>
    <property type="evidence" value="ECO:0007669"/>
    <property type="project" value="TreeGrafter"/>
</dbReference>